<protein>
    <recommendedName>
        <fullName evidence="6">Calsequestrin</fullName>
    </recommendedName>
</protein>
<dbReference type="PANTHER" id="PTHR10033:SF0">
    <property type="entry name" value="CALSEQUESTRIN"/>
    <property type="match status" value="1"/>
</dbReference>
<feature type="region of interest" description="Disordered" evidence="7">
    <location>
        <begin position="522"/>
        <end position="543"/>
    </location>
</feature>
<dbReference type="PRINTS" id="PR00312">
    <property type="entry name" value="CALSEQUESTRN"/>
</dbReference>
<gene>
    <name evidence="9" type="primary">CASQ2</name>
    <name evidence="9" type="ORF">T4A_4340</name>
</gene>
<sequence>KEIELKEYRIERVSKCFPAKRFPRVRVFVCFLVCACVIRRFAYLLQINFNTLQYVSADVFVPIDAALLLTGFKRTHVSFASFIPEMMNMMQDVVGHRRGPIFNDLLRICIFIFLIIKNEIIISAGSSSSSLADGSCIIFGFPGLKYDGVDRTSELNERNFNKTVHSTKNIIPIVFFSDVEADDDELLQYECFLQISAQVLERRGFAIYTVNTTKESRLRKQEGVEKGEDTIHVYKDGNKIEYFGIYDPHTFVSWVFEMPDDPVVVINSKHEEIEFHATKDTDVRVIGYFNPGGRDLKEFEEAAEDFMNEVRCFAVVDTYWARRLGITKPNEIRLYRPFDNVPVIAPRDTDTERELEDWIRANKEPVMQKLTTKNFFNVWKDPEPSERMIVAFCDEEEEAGEAVFELLKKLNTANSHYAGSLEIVLIDPDEFPLMIDEWESIFGIEIENDPQLGLVDISDVGLCCFVKQIFMHILIIVPFIKREGVWFDMSQLNLQDPVQYEAQNLEVLQVWIDQIMNDEIRLGDDEGEPKEQPTAKHRRKKEL</sequence>
<evidence type="ECO:0000256" key="3">
    <source>
        <dbReference type="ARBA" id="ARBA00022837"/>
    </source>
</evidence>
<dbReference type="AlphaFoldDB" id="A0A0V1EYD9"/>
<feature type="non-terminal residue" evidence="9">
    <location>
        <position position="1"/>
    </location>
</feature>
<comment type="caution">
    <text evidence="9">The sequence shown here is derived from an EMBL/GenBank/DDBJ whole genome shotgun (WGS) entry which is preliminary data.</text>
</comment>
<feature type="compositionally biased region" description="Basic and acidic residues" evidence="7">
    <location>
        <begin position="522"/>
        <end position="534"/>
    </location>
</feature>
<keyword evidence="3 6" id="KW-0106">Calcium</keyword>
<evidence type="ECO:0000256" key="2">
    <source>
        <dbReference type="ARBA" id="ARBA00010987"/>
    </source>
</evidence>
<dbReference type="SUPFAM" id="SSF52833">
    <property type="entry name" value="Thioredoxin-like"/>
    <property type="match status" value="3"/>
</dbReference>
<comment type="similarity">
    <text evidence="2 6">Belongs to the calsequestrin family.</text>
</comment>
<dbReference type="Pfam" id="PF01216">
    <property type="entry name" value="Calsequestrin"/>
    <property type="match status" value="1"/>
</dbReference>
<feature type="transmembrane region" description="Helical" evidence="8">
    <location>
        <begin position="25"/>
        <end position="45"/>
    </location>
</feature>
<dbReference type="FunFam" id="3.40.30.10:FF:000344">
    <property type="entry name" value="Calsequestrin"/>
    <property type="match status" value="1"/>
</dbReference>
<dbReference type="Proteomes" id="UP000054632">
    <property type="component" value="Unassembled WGS sequence"/>
</dbReference>
<evidence type="ECO:0000256" key="8">
    <source>
        <dbReference type="SAM" id="Phobius"/>
    </source>
</evidence>
<name>A0A0V1EYD9_TRIPS</name>
<dbReference type="Gene3D" id="3.40.30.10">
    <property type="entry name" value="Glutaredoxin"/>
    <property type="match status" value="3"/>
</dbReference>
<keyword evidence="8" id="KW-0812">Transmembrane</keyword>
<proteinExistence type="inferred from homology"/>
<dbReference type="GO" id="GO:0051279">
    <property type="term" value="P:regulation of release of sequestered calcium ion into cytosol"/>
    <property type="evidence" value="ECO:0007669"/>
    <property type="project" value="TreeGrafter"/>
</dbReference>
<keyword evidence="8" id="KW-0472">Membrane</keyword>
<evidence type="ECO:0000256" key="6">
    <source>
        <dbReference type="RuleBase" id="RU000648"/>
    </source>
</evidence>
<dbReference type="GO" id="GO:0033018">
    <property type="term" value="C:sarcoplasmic reticulum lumen"/>
    <property type="evidence" value="ECO:0007669"/>
    <property type="project" value="UniProtKB-SubCell"/>
</dbReference>
<evidence type="ECO:0000313" key="10">
    <source>
        <dbReference type="Proteomes" id="UP000054632"/>
    </source>
</evidence>
<dbReference type="InterPro" id="IPR036249">
    <property type="entry name" value="Thioredoxin-like_sf"/>
</dbReference>
<evidence type="ECO:0000256" key="4">
    <source>
        <dbReference type="ARBA" id="ARBA00022951"/>
    </source>
</evidence>
<comment type="subcellular location">
    <subcellularLocation>
        <location evidence="1">Sarcoplasmic reticulum lumen</location>
    </subcellularLocation>
</comment>
<evidence type="ECO:0000256" key="1">
    <source>
        <dbReference type="ARBA" id="ARBA00004564"/>
    </source>
</evidence>
<organism evidence="9 10">
    <name type="scientific">Trichinella pseudospiralis</name>
    <name type="common">Parasitic roundworm</name>
    <dbReference type="NCBI Taxonomy" id="6337"/>
    <lineage>
        <taxon>Eukaryota</taxon>
        <taxon>Metazoa</taxon>
        <taxon>Ecdysozoa</taxon>
        <taxon>Nematoda</taxon>
        <taxon>Enoplea</taxon>
        <taxon>Dorylaimia</taxon>
        <taxon>Trichinellida</taxon>
        <taxon>Trichinellidae</taxon>
        <taxon>Trichinella</taxon>
    </lineage>
</organism>
<comment type="function">
    <text evidence="6">Calsequestrin is a high-capacity, moderate affinity, calcium-binding protein and thus acts as an internal calcium store in muscle.</text>
</comment>
<reference evidence="9 10" key="1">
    <citation type="submission" date="2015-01" db="EMBL/GenBank/DDBJ databases">
        <title>Evolution of Trichinella species and genotypes.</title>
        <authorList>
            <person name="Korhonen P.K."/>
            <person name="Edoardo P."/>
            <person name="Giuseppe L.R."/>
            <person name="Gasser R.B."/>
        </authorList>
    </citation>
    <scope>NUCLEOTIDE SEQUENCE [LARGE SCALE GENOMIC DNA]</scope>
    <source>
        <strain evidence="9">ISS13</strain>
    </source>
</reference>
<keyword evidence="8" id="KW-1133">Transmembrane helix</keyword>
<evidence type="ECO:0000256" key="7">
    <source>
        <dbReference type="SAM" id="MobiDB-lite"/>
    </source>
</evidence>
<accession>A0A0V1EYD9</accession>
<dbReference type="InterPro" id="IPR001393">
    <property type="entry name" value="Calsequestrin"/>
</dbReference>
<dbReference type="PANTHER" id="PTHR10033">
    <property type="entry name" value="CALSEQUESTRIN"/>
    <property type="match status" value="1"/>
</dbReference>
<evidence type="ECO:0000256" key="5">
    <source>
        <dbReference type="ARBA" id="ARBA00023179"/>
    </source>
</evidence>
<dbReference type="EMBL" id="JYDR01000002">
    <property type="protein sequence ID" value="KRY78986.1"/>
    <property type="molecule type" value="Genomic_DNA"/>
</dbReference>
<keyword evidence="4" id="KW-0703">Sarcoplasmic reticulum</keyword>
<dbReference type="GO" id="GO:0005509">
    <property type="term" value="F:calcium ion binding"/>
    <property type="evidence" value="ECO:0007669"/>
    <property type="project" value="InterPro"/>
</dbReference>
<keyword evidence="5" id="KW-0514">Muscle protein</keyword>
<evidence type="ECO:0000313" key="9">
    <source>
        <dbReference type="EMBL" id="KRY78986.1"/>
    </source>
</evidence>